<dbReference type="InterPro" id="IPR016167">
    <property type="entry name" value="FAD-bd_PCMH_sub1"/>
</dbReference>
<keyword evidence="8" id="KW-1185">Reference proteome</keyword>
<dbReference type="Gene3D" id="3.30.43.10">
    <property type="entry name" value="Uridine Diphospho-n-acetylenolpyruvylglucosamine Reductase, domain 2"/>
    <property type="match status" value="1"/>
</dbReference>
<keyword evidence="4" id="KW-0560">Oxidoreductase</keyword>
<evidence type="ECO:0000313" key="8">
    <source>
        <dbReference type="Proteomes" id="UP001316803"/>
    </source>
</evidence>
<dbReference type="Proteomes" id="UP001316803">
    <property type="component" value="Unassembled WGS sequence"/>
</dbReference>
<sequence>MTRVSDADIPESIAFVHDSMSALVYNIAVVPVLTCALTFTAGWKDKMPSFTSVVGLFLSVASLCVGLPTPSASQTCEDLFKIFPNNVAYSPLDLAHWSPASFNFIDSVKHYWNAGHGQLIPACVFYPTNAIDVSRAVEVLNRYPTVKWAAKSGGHNANKDWSSVDGGVLISFRPYMQDTTYNLDGTASVRPGARWSEAVAALEPYSVTVVGGRIGDVGVGGYTLGGGLSFLSSQYGLACDMVVEFEVVLPDGTIATINDSENTDLFFALKGGGNQFAIVTSFKMKTVPIGQVWGGIKIYTGDKASAIIDATHEFAADYSDVKAAIMPTFETLLWGLTEVFVVFHFYDGRDVLTGVFDRFDAIDALIDLTKTQSYSNLLAGNNAANIYGFNYLIRAQTLPLLAGDDGRQLLQYQYNSFNDYAQQTQPQNLDLMVFSFAMQPLPVEIQNASLSSGAQNTFAFDVADGNRMWMEYDVAWVNPLSEGNAYQYANHFTEDIVQYAQKTYPGAVSTHQTNQADQYSPLFLNDVMFDQPTSSFYRPDVYQRLVQIQKSRDPDGFFSKRTGGAKFT</sequence>
<evidence type="ECO:0000256" key="3">
    <source>
        <dbReference type="ARBA" id="ARBA00022827"/>
    </source>
</evidence>
<dbReference type="InterPro" id="IPR036318">
    <property type="entry name" value="FAD-bd_PCMH-like_sf"/>
</dbReference>
<dbReference type="SUPFAM" id="SSF56176">
    <property type="entry name" value="FAD-binding/transporter-associated domain-like"/>
    <property type="match status" value="1"/>
</dbReference>
<dbReference type="InterPro" id="IPR006094">
    <property type="entry name" value="Oxid_FAD_bind_N"/>
</dbReference>
<organism evidence="7 8">
    <name type="scientific">Knufia fluminis</name>
    <dbReference type="NCBI Taxonomy" id="191047"/>
    <lineage>
        <taxon>Eukaryota</taxon>
        <taxon>Fungi</taxon>
        <taxon>Dikarya</taxon>
        <taxon>Ascomycota</taxon>
        <taxon>Pezizomycotina</taxon>
        <taxon>Eurotiomycetes</taxon>
        <taxon>Chaetothyriomycetidae</taxon>
        <taxon>Chaetothyriales</taxon>
        <taxon>Trichomeriaceae</taxon>
        <taxon>Knufia</taxon>
    </lineage>
</organism>
<keyword evidence="5" id="KW-1133">Transmembrane helix</keyword>
<proteinExistence type="inferred from homology"/>
<dbReference type="InterPro" id="IPR016169">
    <property type="entry name" value="FAD-bd_PCMH_sub2"/>
</dbReference>
<dbReference type="GO" id="GO:0016491">
    <property type="term" value="F:oxidoreductase activity"/>
    <property type="evidence" value="ECO:0007669"/>
    <property type="project" value="UniProtKB-KW"/>
</dbReference>
<dbReference type="EMBL" id="JAKLMC020000011">
    <property type="protein sequence ID" value="KAK5953506.1"/>
    <property type="molecule type" value="Genomic_DNA"/>
</dbReference>
<feature type="domain" description="FAD-binding PCMH-type" evidence="6">
    <location>
        <begin position="117"/>
        <end position="289"/>
    </location>
</feature>
<keyword evidence="5" id="KW-0812">Transmembrane</keyword>
<evidence type="ECO:0000259" key="6">
    <source>
        <dbReference type="PROSITE" id="PS51387"/>
    </source>
</evidence>
<name>A0AAN8ETQ8_9EURO</name>
<dbReference type="PROSITE" id="PS51387">
    <property type="entry name" value="FAD_PCMH"/>
    <property type="match status" value="1"/>
</dbReference>
<dbReference type="PANTHER" id="PTHR42973:SF13">
    <property type="entry name" value="FAD-BINDING PCMH-TYPE DOMAIN-CONTAINING PROTEIN"/>
    <property type="match status" value="1"/>
</dbReference>
<keyword evidence="5" id="KW-0472">Membrane</keyword>
<evidence type="ECO:0000256" key="1">
    <source>
        <dbReference type="ARBA" id="ARBA00005466"/>
    </source>
</evidence>
<dbReference type="Pfam" id="PF01565">
    <property type="entry name" value="FAD_binding_4"/>
    <property type="match status" value="1"/>
</dbReference>
<evidence type="ECO:0000256" key="2">
    <source>
        <dbReference type="ARBA" id="ARBA00022630"/>
    </source>
</evidence>
<dbReference type="Gene3D" id="3.30.465.10">
    <property type="match status" value="1"/>
</dbReference>
<keyword evidence="3" id="KW-0274">FAD</keyword>
<evidence type="ECO:0000256" key="4">
    <source>
        <dbReference type="ARBA" id="ARBA00023002"/>
    </source>
</evidence>
<reference evidence="7 8" key="1">
    <citation type="submission" date="2022-12" db="EMBL/GenBank/DDBJ databases">
        <title>Genomic features and morphological characterization of a novel Knufia sp. strain isolated from spacecraft assembly facility.</title>
        <authorList>
            <person name="Teixeira M."/>
            <person name="Chander A.M."/>
            <person name="Stajich J.E."/>
            <person name="Venkateswaran K."/>
        </authorList>
    </citation>
    <scope>NUCLEOTIDE SEQUENCE [LARGE SCALE GENOMIC DNA]</scope>
    <source>
        <strain evidence="7 8">FJI-L2-BK-P2</strain>
    </source>
</reference>
<comment type="similarity">
    <text evidence="1">Belongs to the oxygen-dependent FAD-linked oxidoreductase family.</text>
</comment>
<protein>
    <recommendedName>
        <fullName evidence="6">FAD-binding PCMH-type domain-containing protein</fullName>
    </recommendedName>
</protein>
<dbReference type="InterPro" id="IPR050416">
    <property type="entry name" value="FAD-linked_Oxidoreductase"/>
</dbReference>
<dbReference type="Gene3D" id="3.40.462.20">
    <property type="match status" value="1"/>
</dbReference>
<dbReference type="InterPro" id="IPR016166">
    <property type="entry name" value="FAD-bd_PCMH"/>
</dbReference>
<comment type="caution">
    <text evidence="7">The sequence shown here is derived from an EMBL/GenBank/DDBJ whole genome shotgun (WGS) entry which is preliminary data.</text>
</comment>
<dbReference type="AlphaFoldDB" id="A0AAN8ETQ8"/>
<evidence type="ECO:0000256" key="5">
    <source>
        <dbReference type="SAM" id="Phobius"/>
    </source>
</evidence>
<accession>A0AAN8ETQ8</accession>
<dbReference type="GO" id="GO:0071949">
    <property type="term" value="F:FAD binding"/>
    <property type="evidence" value="ECO:0007669"/>
    <property type="project" value="InterPro"/>
</dbReference>
<feature type="transmembrane region" description="Helical" evidence="5">
    <location>
        <begin position="23"/>
        <end position="43"/>
    </location>
</feature>
<keyword evidence="2" id="KW-0285">Flavoprotein</keyword>
<evidence type="ECO:0000313" key="7">
    <source>
        <dbReference type="EMBL" id="KAK5953506.1"/>
    </source>
</evidence>
<gene>
    <name evidence="7" type="ORF">OHC33_005450</name>
</gene>
<dbReference type="PANTHER" id="PTHR42973">
    <property type="entry name" value="BINDING OXIDOREDUCTASE, PUTATIVE (AFU_ORTHOLOGUE AFUA_1G17690)-RELATED"/>
    <property type="match status" value="1"/>
</dbReference>